<dbReference type="PANTHER" id="PTHR16943">
    <property type="entry name" value="2-METHYLCITRATE DEHYDRATASE-RELATED"/>
    <property type="match status" value="1"/>
</dbReference>
<dbReference type="InterPro" id="IPR042188">
    <property type="entry name" value="MmgE/PrpD_sf_2"/>
</dbReference>
<keyword evidence="5" id="KW-1185">Reference proteome</keyword>
<dbReference type="InterPro" id="IPR036148">
    <property type="entry name" value="MmgE/PrpD_sf"/>
</dbReference>
<feature type="domain" description="MmgE/PrpD C-terminal" evidence="3">
    <location>
        <begin position="326"/>
        <end position="482"/>
    </location>
</feature>
<dbReference type="PANTHER" id="PTHR16943:SF8">
    <property type="entry name" value="2-METHYLCITRATE DEHYDRATASE"/>
    <property type="match status" value="1"/>
</dbReference>
<evidence type="ECO:0008006" key="6">
    <source>
        <dbReference type="Google" id="ProtNLM"/>
    </source>
</evidence>
<dbReference type="InterPro" id="IPR005656">
    <property type="entry name" value="MmgE_PrpD"/>
</dbReference>
<dbReference type="InterPro" id="IPR045337">
    <property type="entry name" value="MmgE_PrpD_C"/>
</dbReference>
<protein>
    <recommendedName>
        <fullName evidence="6">MmgE/PrpD family protein</fullName>
    </recommendedName>
</protein>
<gene>
    <name evidence="4" type="ORF">LMG28140_00710</name>
</gene>
<evidence type="ECO:0000313" key="5">
    <source>
        <dbReference type="Proteomes" id="UP000598032"/>
    </source>
</evidence>
<dbReference type="Pfam" id="PF19305">
    <property type="entry name" value="MmgE_PrpD_C"/>
    <property type="match status" value="1"/>
</dbReference>
<dbReference type="Gene3D" id="1.10.4100.10">
    <property type="entry name" value="2-methylcitrate dehydratase PrpD"/>
    <property type="match status" value="1"/>
</dbReference>
<dbReference type="InterPro" id="IPR045336">
    <property type="entry name" value="MmgE_PrpD_N"/>
</dbReference>
<comment type="caution">
    <text evidence="4">The sequence shown here is derived from an EMBL/GenBank/DDBJ whole genome shotgun (WGS) entry which is preliminary data.</text>
</comment>
<accession>A0ABN7HFP7</accession>
<reference evidence="4 5" key="1">
    <citation type="submission" date="2020-10" db="EMBL/GenBank/DDBJ databases">
        <authorList>
            <person name="Peeters C."/>
        </authorList>
    </citation>
    <scope>NUCLEOTIDE SEQUENCE [LARGE SCALE GENOMIC DNA]</scope>
    <source>
        <strain evidence="4 5">LMG 28140</strain>
    </source>
</reference>
<dbReference type="EMBL" id="CAJHCP010000002">
    <property type="protein sequence ID" value="CAD6516089.1"/>
    <property type="molecule type" value="Genomic_DNA"/>
</dbReference>
<organism evidence="4 5">
    <name type="scientific">Paraburkholderia metrosideri</name>
    <dbReference type="NCBI Taxonomy" id="580937"/>
    <lineage>
        <taxon>Bacteria</taxon>
        <taxon>Pseudomonadati</taxon>
        <taxon>Pseudomonadota</taxon>
        <taxon>Betaproteobacteria</taxon>
        <taxon>Burkholderiales</taxon>
        <taxon>Burkholderiaceae</taxon>
        <taxon>Paraburkholderia</taxon>
    </lineage>
</organism>
<dbReference type="Pfam" id="PF03972">
    <property type="entry name" value="MmgE_PrpD_N"/>
    <property type="match status" value="1"/>
</dbReference>
<sequence length="515" mass="55127">MPLAQLTRLSTKTNCTKKECTRRINGTIKRSRKNIGADFNRKHTLQHSILSKNLFMNDDLDICHHFAKFVAETRYEDLPADAIEAAKKTILDTLGVTLAASGMEPAVRALVELLQQGGGSAESTVLGFGGKLPAISAAFANGSMAHCLDFDDQTPWGAHAASSIVPSVFAIAERMGGVSGRRLITAVAIGQDLFARVRCNVGWNQNWNLSSMVGAFSATASAAYMLGLSAEQTAHALGIASQQSCGTMEVIFATGSDLRGMYAGFTAKGAVIAALLAQKGITGINTLFEGKAGIFNVYFGGKYDRQKMLEGLGEQFLGSTTLYKAWPAVGNSHTYIHATIELMKEKAIAAKDIETIRTFVGDFTYTMCTPLGVRRAPATLVDAKMSLPFIVGIAASKGKMGIADFSEAALKDPDVLAMAAKVVPVQDPNQNWTFKLPDGRIEIVTRDGQVFERIGDSIPGSPEAPLTWEQLSDKFSSCASVAAVPFRDSAIKNAQDLIHQLEHVADATDIIRALA</sequence>
<dbReference type="SUPFAM" id="SSF103378">
    <property type="entry name" value="2-methylcitrate dehydratase PrpD"/>
    <property type="match status" value="1"/>
</dbReference>
<dbReference type="Proteomes" id="UP000598032">
    <property type="component" value="Unassembled WGS sequence"/>
</dbReference>
<dbReference type="InterPro" id="IPR042183">
    <property type="entry name" value="MmgE/PrpD_sf_1"/>
</dbReference>
<proteinExistence type="inferred from homology"/>
<comment type="similarity">
    <text evidence="1">Belongs to the PrpD family.</text>
</comment>
<evidence type="ECO:0000259" key="2">
    <source>
        <dbReference type="Pfam" id="PF03972"/>
    </source>
</evidence>
<evidence type="ECO:0000256" key="1">
    <source>
        <dbReference type="ARBA" id="ARBA00006174"/>
    </source>
</evidence>
<feature type="domain" description="MmgE/PrpD N-terminal" evidence="2">
    <location>
        <begin position="65"/>
        <end position="302"/>
    </location>
</feature>
<dbReference type="Gene3D" id="3.30.1330.120">
    <property type="entry name" value="2-methylcitrate dehydratase PrpD"/>
    <property type="match status" value="1"/>
</dbReference>
<name>A0ABN7HFP7_9BURK</name>
<evidence type="ECO:0000259" key="3">
    <source>
        <dbReference type="Pfam" id="PF19305"/>
    </source>
</evidence>
<evidence type="ECO:0000313" key="4">
    <source>
        <dbReference type="EMBL" id="CAD6516089.1"/>
    </source>
</evidence>